<dbReference type="EC" id="5.1.3.13" evidence="3"/>
<reference evidence="8 9" key="1">
    <citation type="journal article" date="2011" name="Int. J. Syst. Evol. Microbiol.">
        <title>Zhongshania antarctica gen. nov., sp. nov. and Zhongshania guokunii sp. nov., gammaproteobacteria respectively isolated from coastal attached (fast) ice and surface seawater of the Antarctic.</title>
        <authorList>
            <person name="Li H.J."/>
            <person name="Zhang X.Y."/>
            <person name="Chen C.X."/>
            <person name="Zhang Y.J."/>
            <person name="Gao Z.M."/>
            <person name="Yu Y."/>
            <person name="Chen X.L."/>
            <person name="Chen B."/>
            <person name="Zhang Y.Z."/>
        </authorList>
    </citation>
    <scope>NUCLEOTIDE SEQUENCE [LARGE SCALE GENOMIC DNA]</scope>
    <source>
        <strain evidence="8 9">15-R06ZXC-3</strain>
    </source>
</reference>
<sequence>MIFHALPPKGLFRVSIEKHGDARGFFARTFCTQEFANAGIDVTWCQVNSAFNRKKGTLRGLHFQRPPMADAKLVRCVRGAILDVVVDIRAGSATFGQATCVELNGDNRDMLFIPAGFAHGYQTLTPDVEMLYFHSAPYSKLDEGGLAWDDPALDIPWLLPPTEVSVRDTGHSRLSELEPIAL</sequence>
<dbReference type="InterPro" id="IPR011051">
    <property type="entry name" value="RmlC_Cupin_sf"/>
</dbReference>
<accession>A0ABV3TQ71</accession>
<protein>
    <recommendedName>
        <fullName evidence="4">dTDP-4-dehydrorhamnose 3,5-epimerase</fullName>
        <ecNumber evidence="3">5.1.3.13</ecNumber>
    </recommendedName>
    <alternativeName>
        <fullName evidence="6">Thymidine diphospho-4-keto-rhamnose 3,5-epimerase</fullName>
    </alternativeName>
    <alternativeName>
        <fullName evidence="5">dTDP-4-keto-6-deoxyglucose 3,5-epimerase</fullName>
    </alternativeName>
    <alternativeName>
        <fullName evidence="7">dTDP-6-deoxy-D-xylo-4-hexulose 3,5-epimerase</fullName>
    </alternativeName>
</protein>
<evidence type="ECO:0000313" key="9">
    <source>
        <dbReference type="Proteomes" id="UP001557465"/>
    </source>
</evidence>
<dbReference type="EMBL" id="JBFRYC010000028">
    <property type="protein sequence ID" value="MEX1663750.1"/>
    <property type="molecule type" value="Genomic_DNA"/>
</dbReference>
<evidence type="ECO:0000256" key="2">
    <source>
        <dbReference type="ARBA" id="ARBA00001997"/>
    </source>
</evidence>
<name>A0ABV3TQ71_9RHOB</name>
<evidence type="ECO:0000256" key="5">
    <source>
        <dbReference type="ARBA" id="ARBA00029758"/>
    </source>
</evidence>
<evidence type="ECO:0000256" key="1">
    <source>
        <dbReference type="ARBA" id="ARBA00001298"/>
    </source>
</evidence>
<organism evidence="8 9">
    <name type="scientific">Thioclava arctica</name>
    <dbReference type="NCBI Taxonomy" id="3238301"/>
    <lineage>
        <taxon>Bacteria</taxon>
        <taxon>Pseudomonadati</taxon>
        <taxon>Pseudomonadota</taxon>
        <taxon>Alphaproteobacteria</taxon>
        <taxon>Rhodobacterales</taxon>
        <taxon>Paracoccaceae</taxon>
        <taxon>Thioclava</taxon>
    </lineage>
</organism>
<dbReference type="Pfam" id="PF00908">
    <property type="entry name" value="dTDP_sugar_isom"/>
    <property type="match status" value="1"/>
</dbReference>
<dbReference type="SUPFAM" id="SSF51182">
    <property type="entry name" value="RmlC-like cupins"/>
    <property type="match status" value="1"/>
</dbReference>
<dbReference type="RefSeq" id="WP_368393249.1">
    <property type="nucleotide sequence ID" value="NZ_JBFRYC010000028.1"/>
</dbReference>
<dbReference type="InterPro" id="IPR000888">
    <property type="entry name" value="RmlC-like"/>
</dbReference>
<proteinExistence type="predicted"/>
<comment type="catalytic activity">
    <reaction evidence="1">
        <text>dTDP-4-dehydro-6-deoxy-alpha-D-glucose = dTDP-4-dehydro-beta-L-rhamnose</text>
        <dbReference type="Rhea" id="RHEA:16969"/>
        <dbReference type="ChEBI" id="CHEBI:57649"/>
        <dbReference type="ChEBI" id="CHEBI:62830"/>
        <dbReference type="EC" id="5.1.3.13"/>
    </reaction>
</comment>
<evidence type="ECO:0000313" key="8">
    <source>
        <dbReference type="EMBL" id="MEX1663750.1"/>
    </source>
</evidence>
<evidence type="ECO:0000256" key="3">
    <source>
        <dbReference type="ARBA" id="ARBA00012098"/>
    </source>
</evidence>
<dbReference type="InterPro" id="IPR014710">
    <property type="entry name" value="RmlC-like_jellyroll"/>
</dbReference>
<dbReference type="PANTHER" id="PTHR21047:SF2">
    <property type="entry name" value="THYMIDINE DIPHOSPHO-4-KETO-RHAMNOSE 3,5-EPIMERASE"/>
    <property type="match status" value="1"/>
</dbReference>
<keyword evidence="9" id="KW-1185">Reference proteome</keyword>
<dbReference type="Proteomes" id="UP001557465">
    <property type="component" value="Unassembled WGS sequence"/>
</dbReference>
<dbReference type="Gene3D" id="2.60.120.10">
    <property type="entry name" value="Jelly Rolls"/>
    <property type="match status" value="1"/>
</dbReference>
<dbReference type="PANTHER" id="PTHR21047">
    <property type="entry name" value="DTDP-6-DEOXY-D-GLUCOSE-3,5 EPIMERASE"/>
    <property type="match status" value="1"/>
</dbReference>
<comment type="caution">
    <text evidence="8">The sequence shown here is derived from an EMBL/GenBank/DDBJ whole genome shotgun (WGS) entry which is preliminary data.</text>
</comment>
<evidence type="ECO:0000256" key="6">
    <source>
        <dbReference type="ARBA" id="ARBA00031424"/>
    </source>
</evidence>
<comment type="function">
    <text evidence="2">Catalyzes the epimerization of the C3' and C5'positions of dTDP-6-deoxy-D-xylo-4-hexulose, forming dTDP-6-deoxy-L-lyxo-4-hexulose.</text>
</comment>
<gene>
    <name evidence="8" type="ORF">AB4874_19435</name>
</gene>
<evidence type="ECO:0000256" key="4">
    <source>
        <dbReference type="ARBA" id="ARBA00019595"/>
    </source>
</evidence>
<dbReference type="CDD" id="cd00438">
    <property type="entry name" value="cupin_RmlC"/>
    <property type="match status" value="1"/>
</dbReference>
<evidence type="ECO:0000256" key="7">
    <source>
        <dbReference type="ARBA" id="ARBA00033311"/>
    </source>
</evidence>